<accession>A0A7W7AHG6</accession>
<sequence length="94" mass="10770">MRKPLPLLVLLPLATAGCVSTATAIVKAPFQVAGKAVDWTTTSQEEADRNYGRKMRKEEAREGKERREFDKRCRRDPDRDECRQGYQGFQAGRR</sequence>
<comment type="caution">
    <text evidence="3">The sequence shown here is derived from an EMBL/GenBank/DDBJ whole genome shotgun (WGS) entry which is preliminary data.</text>
</comment>
<dbReference type="PROSITE" id="PS51257">
    <property type="entry name" value="PROKAR_LIPOPROTEIN"/>
    <property type="match status" value="1"/>
</dbReference>
<feature type="compositionally biased region" description="Basic and acidic residues" evidence="1">
    <location>
        <begin position="46"/>
        <end position="83"/>
    </location>
</feature>
<keyword evidence="2" id="KW-0732">Signal</keyword>
<name>A0A7W7AHG6_9SPHN</name>
<evidence type="ECO:0008006" key="5">
    <source>
        <dbReference type="Google" id="ProtNLM"/>
    </source>
</evidence>
<feature type="chain" id="PRO_5030786628" description="Lipoprotein" evidence="2">
    <location>
        <begin position="25"/>
        <end position="94"/>
    </location>
</feature>
<evidence type="ECO:0000256" key="1">
    <source>
        <dbReference type="SAM" id="MobiDB-lite"/>
    </source>
</evidence>
<dbReference type="EMBL" id="JACHNY010000001">
    <property type="protein sequence ID" value="MBB4616395.1"/>
    <property type="molecule type" value="Genomic_DNA"/>
</dbReference>
<gene>
    <name evidence="3" type="ORF">GGQ96_000501</name>
</gene>
<dbReference type="RefSeq" id="WP_184111191.1">
    <property type="nucleotide sequence ID" value="NZ_JACHNY010000001.1"/>
</dbReference>
<feature type="region of interest" description="Disordered" evidence="1">
    <location>
        <begin position="41"/>
        <end position="94"/>
    </location>
</feature>
<evidence type="ECO:0000256" key="2">
    <source>
        <dbReference type="SAM" id="SignalP"/>
    </source>
</evidence>
<protein>
    <recommendedName>
        <fullName evidence="5">Lipoprotein</fullName>
    </recommendedName>
</protein>
<evidence type="ECO:0000313" key="4">
    <source>
        <dbReference type="Proteomes" id="UP000574769"/>
    </source>
</evidence>
<dbReference type="Proteomes" id="UP000574769">
    <property type="component" value="Unassembled WGS sequence"/>
</dbReference>
<keyword evidence="4" id="KW-1185">Reference proteome</keyword>
<organism evidence="3 4">
    <name type="scientific">Sphingomonas abaci</name>
    <dbReference type="NCBI Taxonomy" id="237611"/>
    <lineage>
        <taxon>Bacteria</taxon>
        <taxon>Pseudomonadati</taxon>
        <taxon>Pseudomonadota</taxon>
        <taxon>Alphaproteobacteria</taxon>
        <taxon>Sphingomonadales</taxon>
        <taxon>Sphingomonadaceae</taxon>
        <taxon>Sphingomonas</taxon>
    </lineage>
</organism>
<feature type="signal peptide" evidence="2">
    <location>
        <begin position="1"/>
        <end position="24"/>
    </location>
</feature>
<reference evidence="3 4" key="1">
    <citation type="submission" date="2020-08" db="EMBL/GenBank/DDBJ databases">
        <title>Genomic Encyclopedia of Type Strains, Phase IV (KMG-IV): sequencing the most valuable type-strain genomes for metagenomic binning, comparative biology and taxonomic classification.</title>
        <authorList>
            <person name="Goeker M."/>
        </authorList>
    </citation>
    <scope>NUCLEOTIDE SEQUENCE [LARGE SCALE GENOMIC DNA]</scope>
    <source>
        <strain evidence="3 4">DSM 15867</strain>
    </source>
</reference>
<proteinExistence type="predicted"/>
<dbReference type="AlphaFoldDB" id="A0A7W7AHG6"/>
<evidence type="ECO:0000313" key="3">
    <source>
        <dbReference type="EMBL" id="MBB4616395.1"/>
    </source>
</evidence>